<protein>
    <recommendedName>
        <fullName evidence="5">Alanine racemase</fullName>
        <ecNumber evidence="5">5.1.1.1</ecNumber>
    </recommendedName>
</protein>
<keyword evidence="10" id="KW-1185">Reference proteome</keyword>
<evidence type="ECO:0000256" key="3">
    <source>
        <dbReference type="ARBA" id="ARBA00022898"/>
    </source>
</evidence>
<evidence type="ECO:0000259" key="8">
    <source>
        <dbReference type="SMART" id="SM01005"/>
    </source>
</evidence>
<comment type="caution">
    <text evidence="9">The sequence shown here is derived from an EMBL/GenBank/DDBJ whole genome shotgun (WGS) entry which is preliminary data.</text>
</comment>
<evidence type="ECO:0000256" key="1">
    <source>
        <dbReference type="ARBA" id="ARBA00000316"/>
    </source>
</evidence>
<evidence type="ECO:0000256" key="7">
    <source>
        <dbReference type="PIRSR" id="PIRSR600821-52"/>
    </source>
</evidence>
<feature type="binding site" evidence="5 7">
    <location>
        <position position="589"/>
    </location>
    <ligand>
        <name>substrate</name>
    </ligand>
</feature>
<dbReference type="InterPro" id="IPR001608">
    <property type="entry name" value="Ala_racemase_N"/>
</dbReference>
<feature type="active site" description="Proton acceptor; specific for D-alanine" evidence="5">
    <location>
        <position position="492"/>
    </location>
</feature>
<comment type="cofactor">
    <cofactor evidence="2 5 6">
        <name>pyridoxal 5'-phosphate</name>
        <dbReference type="ChEBI" id="CHEBI:597326"/>
    </cofactor>
</comment>
<evidence type="ECO:0000256" key="4">
    <source>
        <dbReference type="ARBA" id="ARBA00023235"/>
    </source>
</evidence>
<dbReference type="SUPFAM" id="SSF51419">
    <property type="entry name" value="PLP-binding barrel"/>
    <property type="match status" value="1"/>
</dbReference>
<feature type="binding site" evidence="5 7">
    <location>
        <position position="766"/>
    </location>
    <ligand>
        <name>substrate</name>
    </ligand>
</feature>
<evidence type="ECO:0000313" key="9">
    <source>
        <dbReference type="EMBL" id="MBB6326472.1"/>
    </source>
</evidence>
<evidence type="ECO:0000256" key="5">
    <source>
        <dbReference type="HAMAP-Rule" id="MF_01201"/>
    </source>
</evidence>
<dbReference type="InterPro" id="IPR009006">
    <property type="entry name" value="Ala_racemase/Decarboxylase_C"/>
</dbReference>
<dbReference type="NCBIfam" id="TIGR00492">
    <property type="entry name" value="alr"/>
    <property type="match status" value="1"/>
</dbReference>
<dbReference type="SUPFAM" id="SSF53244">
    <property type="entry name" value="MurD-like peptide ligases, peptide-binding domain"/>
    <property type="match status" value="1"/>
</dbReference>
<dbReference type="AlphaFoldDB" id="A0A841MEF3"/>
<dbReference type="GO" id="GO:0071555">
    <property type="term" value="P:cell wall organization"/>
    <property type="evidence" value="ECO:0007669"/>
    <property type="project" value="InterPro"/>
</dbReference>
<dbReference type="EC" id="5.1.1.1" evidence="5"/>
<dbReference type="RefSeq" id="WP_184495072.1">
    <property type="nucleotide sequence ID" value="NZ_JACIJO010000002.1"/>
</dbReference>
<dbReference type="PRINTS" id="PR00992">
    <property type="entry name" value="ALARACEMASE"/>
</dbReference>
<dbReference type="FunFam" id="3.20.20.10:FF:000002">
    <property type="entry name" value="Alanine racemase"/>
    <property type="match status" value="1"/>
</dbReference>
<dbReference type="GO" id="GO:0005524">
    <property type="term" value="F:ATP binding"/>
    <property type="evidence" value="ECO:0007669"/>
    <property type="project" value="InterPro"/>
</dbReference>
<evidence type="ECO:0000256" key="6">
    <source>
        <dbReference type="PIRSR" id="PIRSR600821-50"/>
    </source>
</evidence>
<dbReference type="SUPFAM" id="SSF50621">
    <property type="entry name" value="Alanine racemase C-terminal domain-like"/>
    <property type="match status" value="1"/>
</dbReference>
<feature type="modified residue" description="N6-(pyridoxal phosphate)lysine" evidence="5 6">
    <location>
        <position position="492"/>
    </location>
</feature>
<dbReference type="Gene3D" id="3.40.1390.10">
    <property type="entry name" value="MurE/MurF, N-terminal domain"/>
    <property type="match status" value="1"/>
</dbReference>
<dbReference type="UniPathway" id="UPA00042">
    <property type="reaction ID" value="UER00497"/>
</dbReference>
<dbReference type="InterPro" id="IPR000713">
    <property type="entry name" value="Mur_ligase_N"/>
</dbReference>
<dbReference type="Gene3D" id="3.90.190.20">
    <property type="entry name" value="Mur ligase, C-terminal domain"/>
    <property type="match status" value="1"/>
</dbReference>
<dbReference type="NCBIfam" id="NF008897">
    <property type="entry name" value="PRK11930.1"/>
    <property type="match status" value="1"/>
</dbReference>
<feature type="domain" description="Alanine racemase C-terminal" evidence="8">
    <location>
        <begin position="696"/>
        <end position="820"/>
    </location>
</feature>
<dbReference type="InterPro" id="IPR013221">
    <property type="entry name" value="Mur_ligase_cen"/>
</dbReference>
<keyword evidence="4 5" id="KW-0413">Isomerase</keyword>
<dbReference type="GO" id="GO:0030632">
    <property type="term" value="P:D-alanine biosynthetic process"/>
    <property type="evidence" value="ECO:0007669"/>
    <property type="project" value="UniProtKB-UniRule"/>
</dbReference>
<dbReference type="Gene3D" id="2.40.37.10">
    <property type="entry name" value="Lyase, Ornithine Decarboxylase, Chain A, domain 1"/>
    <property type="match status" value="1"/>
</dbReference>
<dbReference type="SUPFAM" id="SSF53623">
    <property type="entry name" value="MurD-like peptide ligases, catalytic domain"/>
    <property type="match status" value="1"/>
</dbReference>
<comment type="catalytic activity">
    <reaction evidence="1 5">
        <text>L-alanine = D-alanine</text>
        <dbReference type="Rhea" id="RHEA:20249"/>
        <dbReference type="ChEBI" id="CHEBI:57416"/>
        <dbReference type="ChEBI" id="CHEBI:57972"/>
        <dbReference type="EC" id="5.1.1.1"/>
    </reaction>
</comment>
<accession>A0A841MEF3</accession>
<dbReference type="PANTHER" id="PTHR30511:SF0">
    <property type="entry name" value="ALANINE RACEMASE, CATABOLIC-RELATED"/>
    <property type="match status" value="1"/>
</dbReference>
<dbReference type="GO" id="GO:0030170">
    <property type="term" value="F:pyridoxal phosphate binding"/>
    <property type="evidence" value="ECO:0007669"/>
    <property type="project" value="UniProtKB-UniRule"/>
</dbReference>
<feature type="active site" description="Proton acceptor; specific for L-alanine" evidence="5">
    <location>
        <position position="717"/>
    </location>
</feature>
<comment type="function">
    <text evidence="5">Catalyzes the interconversion of L-alanine and D-alanine. May also act on other amino acids.</text>
</comment>
<dbReference type="Proteomes" id="UP000588604">
    <property type="component" value="Unassembled WGS sequence"/>
</dbReference>
<dbReference type="SUPFAM" id="SSF63418">
    <property type="entry name" value="MurE/MurF N-terminal domain"/>
    <property type="match status" value="1"/>
</dbReference>
<dbReference type="NCBIfam" id="TIGR01143">
    <property type="entry name" value="murF"/>
    <property type="match status" value="1"/>
</dbReference>
<dbReference type="Pfam" id="PF00842">
    <property type="entry name" value="Ala_racemase_C"/>
    <property type="match status" value="1"/>
</dbReference>
<dbReference type="InterPro" id="IPR036565">
    <property type="entry name" value="Mur-like_cat_sf"/>
</dbReference>
<reference evidence="9 10" key="1">
    <citation type="submission" date="2020-08" db="EMBL/GenBank/DDBJ databases">
        <title>Genomic Encyclopedia of Type Strains, Phase IV (KMG-IV): sequencing the most valuable type-strain genomes for metagenomic binning, comparative biology and taxonomic classification.</title>
        <authorList>
            <person name="Goeker M."/>
        </authorList>
    </citation>
    <scope>NUCLEOTIDE SEQUENCE [LARGE SCALE GENOMIC DNA]</scope>
    <source>
        <strain evidence="9 10">DSM 102044</strain>
    </source>
</reference>
<dbReference type="SMART" id="SM01005">
    <property type="entry name" value="Ala_racemase_C"/>
    <property type="match status" value="1"/>
</dbReference>
<name>A0A841MEF3_9BACT</name>
<dbReference type="InterPro" id="IPR000821">
    <property type="entry name" value="Ala_racemase"/>
</dbReference>
<evidence type="ECO:0000256" key="2">
    <source>
        <dbReference type="ARBA" id="ARBA00001933"/>
    </source>
</evidence>
<keyword evidence="3 5" id="KW-0663">Pyridoxal phosphate</keyword>
<dbReference type="Gene3D" id="3.20.20.10">
    <property type="entry name" value="Alanine racemase"/>
    <property type="match status" value="1"/>
</dbReference>
<evidence type="ECO:0000313" key="10">
    <source>
        <dbReference type="Proteomes" id="UP000588604"/>
    </source>
</evidence>
<dbReference type="InterPro" id="IPR035911">
    <property type="entry name" value="MurE/MurF_N"/>
</dbReference>
<organism evidence="9 10">
    <name type="scientific">Algoriphagus iocasae</name>
    <dbReference type="NCBI Taxonomy" id="1836499"/>
    <lineage>
        <taxon>Bacteria</taxon>
        <taxon>Pseudomonadati</taxon>
        <taxon>Bacteroidota</taxon>
        <taxon>Cytophagia</taxon>
        <taxon>Cytophagales</taxon>
        <taxon>Cyclobacteriaceae</taxon>
        <taxon>Algoriphagus</taxon>
    </lineage>
</organism>
<dbReference type="InterPro" id="IPR036615">
    <property type="entry name" value="Mur_ligase_C_dom_sf"/>
</dbReference>
<dbReference type="CDD" id="cd00430">
    <property type="entry name" value="PLPDE_III_AR"/>
    <property type="match status" value="1"/>
</dbReference>
<dbReference type="GO" id="GO:0008784">
    <property type="term" value="F:alanine racemase activity"/>
    <property type="evidence" value="ECO:0007669"/>
    <property type="project" value="UniProtKB-UniRule"/>
</dbReference>
<sequence>MLKSLSIGQIAEITNGQKFGESEKNLIAQIAIDSRQIIHPSQSLFVALKGAKADGHSFIPSLVDLGVGNLLVHFDYVIPEELKSKAVFLKVDDTRKALQKIAAFQRSQFEKPVVSITGSNGKTIVKEWLGQILSQKFHVAKSPKSYNSQVGVPLSIFGIEEDHQVAILEAGVSKSGEMDALAEMIRPNLGIFTNIGTAHQEGFESLEQKILEKLKLFKNSDFLIYCRDQKSLAPIIERNFREEMLIGWSDQAGADFTRSVKLLEKGAKIIFVKSDLNTYTFQVPFSDPASIENITHAIIAALTLGQAAESIQKGIDHLKSIDMRLTLKSGINDSLLIDDTYNNDLAGLKVALDFMQQQRPKKRKILILSDLLQQGSPERIYAAVSELIQSYQLDLIIGVGTEIAVLEKGFSGKFENYSSSEKLLESLDPERFSNDLILITGARPFGFERVVNRLQQRIHGTTLEINLNALTHNFNFYKKQLKPKTKVMVMVKAFAYGGGAVEIANHLQTMGADYLAVAFTDEGVILRKHGISLPIMVLNPLEETIELCSEFDLEPVVFSPEFYKTVQSFCEANGKSISIHLDLDTGMHRLGFEENQLDELKQLISNGNKIQVASVYTHLVGADEEIHRDFSLEQLERFKRMKSELEGILPEKTLFHALNSAGIVAFPEFQFDMVRLGIGLYGVEVTGKYGTSLRSISTLKTTISQIKELPAGETVGYSRKGMLKDGGKIGTLSIGYADGYDRRFSNGKGYVLIQGKKAPVIGNVCMDMCMVDVTGLDVKAGDEAIIYGEGISLKELADRIGTIPYELLTNISTRVKRIYYLD</sequence>
<proteinExistence type="inferred from homology"/>
<dbReference type="Gene3D" id="3.40.1190.10">
    <property type="entry name" value="Mur-like, catalytic domain"/>
    <property type="match status" value="1"/>
</dbReference>
<dbReference type="HAMAP" id="MF_01201">
    <property type="entry name" value="Ala_racemase"/>
    <property type="match status" value="1"/>
</dbReference>
<dbReference type="GO" id="GO:0047480">
    <property type="term" value="F:UDP-N-acetylmuramoyl-tripeptide-D-alanyl-D-alanine ligase activity"/>
    <property type="evidence" value="ECO:0007669"/>
    <property type="project" value="InterPro"/>
</dbReference>
<dbReference type="Pfam" id="PF01168">
    <property type="entry name" value="Ala_racemase_N"/>
    <property type="match status" value="1"/>
</dbReference>
<dbReference type="EMBL" id="JACIJO010000002">
    <property type="protein sequence ID" value="MBB6326472.1"/>
    <property type="molecule type" value="Genomic_DNA"/>
</dbReference>
<dbReference type="Pfam" id="PF01225">
    <property type="entry name" value="Mur_ligase"/>
    <property type="match status" value="1"/>
</dbReference>
<comment type="pathway">
    <text evidence="5">Amino-acid biosynthesis; D-alanine biosynthesis; D-alanine from L-alanine: step 1/1.</text>
</comment>
<dbReference type="InterPro" id="IPR005863">
    <property type="entry name" value="UDP-N-AcMur_synth"/>
</dbReference>
<dbReference type="InterPro" id="IPR029066">
    <property type="entry name" value="PLP-binding_barrel"/>
</dbReference>
<dbReference type="PANTHER" id="PTHR30511">
    <property type="entry name" value="ALANINE RACEMASE"/>
    <property type="match status" value="1"/>
</dbReference>
<dbReference type="GO" id="GO:0005829">
    <property type="term" value="C:cytosol"/>
    <property type="evidence" value="ECO:0007669"/>
    <property type="project" value="TreeGrafter"/>
</dbReference>
<comment type="similarity">
    <text evidence="5">Belongs to the alanine racemase family.</text>
</comment>
<dbReference type="Pfam" id="PF08245">
    <property type="entry name" value="Mur_ligase_M"/>
    <property type="match status" value="1"/>
</dbReference>
<gene>
    <name evidence="9" type="ORF">FHS59_002100</name>
</gene>
<dbReference type="InterPro" id="IPR011079">
    <property type="entry name" value="Ala_racemase_C"/>
</dbReference>